<dbReference type="InterPro" id="IPR036318">
    <property type="entry name" value="FAD-bd_PCMH-like_sf"/>
</dbReference>
<dbReference type="InterPro" id="IPR006094">
    <property type="entry name" value="Oxid_FAD_bind_N"/>
</dbReference>
<evidence type="ECO:0000256" key="3">
    <source>
        <dbReference type="ARBA" id="ARBA00022630"/>
    </source>
</evidence>
<dbReference type="Pfam" id="PF08031">
    <property type="entry name" value="BBE"/>
    <property type="match status" value="1"/>
</dbReference>
<dbReference type="InterPro" id="IPR016169">
    <property type="entry name" value="FAD-bd_PCMH_sub2"/>
</dbReference>
<proteinExistence type="inferred from homology"/>
<evidence type="ECO:0000259" key="6">
    <source>
        <dbReference type="PROSITE" id="PS51387"/>
    </source>
</evidence>
<name>A0ABN2SRT4_9ACTN</name>
<dbReference type="Gene3D" id="3.30.43.10">
    <property type="entry name" value="Uridine Diphospho-n-acetylenolpyruvylglucosamine Reductase, domain 2"/>
    <property type="match status" value="1"/>
</dbReference>
<dbReference type="InterPro" id="IPR016164">
    <property type="entry name" value="FAD-linked_Oxase-like_C"/>
</dbReference>
<dbReference type="InterPro" id="IPR012951">
    <property type="entry name" value="BBE"/>
</dbReference>
<reference evidence="7 8" key="1">
    <citation type="journal article" date="2019" name="Int. J. Syst. Evol. Microbiol.">
        <title>The Global Catalogue of Microorganisms (GCM) 10K type strain sequencing project: providing services to taxonomists for standard genome sequencing and annotation.</title>
        <authorList>
            <consortium name="The Broad Institute Genomics Platform"/>
            <consortium name="The Broad Institute Genome Sequencing Center for Infectious Disease"/>
            <person name="Wu L."/>
            <person name="Ma J."/>
        </authorList>
    </citation>
    <scope>NUCLEOTIDE SEQUENCE [LARGE SCALE GENOMIC DNA]</scope>
    <source>
        <strain evidence="7 8">JCM 16013</strain>
    </source>
</reference>
<comment type="cofactor">
    <cofactor evidence="1">
        <name>FAD</name>
        <dbReference type="ChEBI" id="CHEBI:57692"/>
    </cofactor>
</comment>
<evidence type="ECO:0000256" key="4">
    <source>
        <dbReference type="ARBA" id="ARBA00022827"/>
    </source>
</evidence>
<protein>
    <submittedName>
        <fullName evidence="7">FAD-binding oxidoreductase</fullName>
    </submittedName>
</protein>
<dbReference type="InterPro" id="IPR006093">
    <property type="entry name" value="Oxy_OxRdtase_FAD_BS"/>
</dbReference>
<dbReference type="Gene3D" id="3.40.462.20">
    <property type="match status" value="1"/>
</dbReference>
<evidence type="ECO:0000256" key="5">
    <source>
        <dbReference type="ARBA" id="ARBA00023002"/>
    </source>
</evidence>
<accession>A0ABN2SRT4</accession>
<keyword evidence="5" id="KW-0560">Oxidoreductase</keyword>
<dbReference type="Gene3D" id="3.30.465.10">
    <property type="match status" value="1"/>
</dbReference>
<keyword evidence="3" id="KW-0285">Flavoprotein</keyword>
<dbReference type="Proteomes" id="UP001499854">
    <property type="component" value="Unassembled WGS sequence"/>
</dbReference>
<dbReference type="RefSeq" id="WP_344660851.1">
    <property type="nucleotide sequence ID" value="NZ_BAAAQM010000045.1"/>
</dbReference>
<sequence length="447" mass="46167">MRAALETLIGTFQGEIVQPGADGYEAAAATVLTAGHPAVVLRPAGVADVQAAVRFAAEAGLPMAVRGGGHSFPGFGTNEGGIVIDLSPLAAVELIGDPQRRLARIGGGATWGAVAAALAPHHLAISSGDTRGVGVGGLTLSGGIGWKVRKYGLALDALTGVEVVTADGEVLHASEKENTELFWALRGGGGNLGIVTAFDFVVHPTTEVFHGRIAFPAAEAQDVLQGWADYMRTASEDLTSIVAFANPFAGGPDAPVEVFVAVDDADADHAAAVLDPIRRLGTVIADEVELKPYEDLLVDGLTPPPGIRLTARSAFVERESVAATLRILAEVGAAPQSPIIAVRSVGGAVAQVSDDATAYAYRSAELMIVTTSAGPAPVLEATRPALDAIWDRLAPHVVGAYANFLSDATESDVAAVFPEKTYQRLAAVKRKYDPANLFSGNHNVKPL</sequence>
<dbReference type="Pfam" id="PF01565">
    <property type="entry name" value="FAD_binding_4"/>
    <property type="match status" value="1"/>
</dbReference>
<dbReference type="PROSITE" id="PS51387">
    <property type="entry name" value="FAD_PCMH"/>
    <property type="match status" value="1"/>
</dbReference>
<evidence type="ECO:0000256" key="2">
    <source>
        <dbReference type="ARBA" id="ARBA00005466"/>
    </source>
</evidence>
<dbReference type="InterPro" id="IPR016166">
    <property type="entry name" value="FAD-bd_PCMH"/>
</dbReference>
<gene>
    <name evidence="7" type="ORF">GCM10009838_63620</name>
</gene>
<dbReference type="InterPro" id="IPR050416">
    <property type="entry name" value="FAD-linked_Oxidoreductase"/>
</dbReference>
<evidence type="ECO:0000256" key="1">
    <source>
        <dbReference type="ARBA" id="ARBA00001974"/>
    </source>
</evidence>
<evidence type="ECO:0000313" key="8">
    <source>
        <dbReference type="Proteomes" id="UP001499854"/>
    </source>
</evidence>
<evidence type="ECO:0000313" key="7">
    <source>
        <dbReference type="EMBL" id="GAA1991395.1"/>
    </source>
</evidence>
<keyword evidence="8" id="KW-1185">Reference proteome</keyword>
<dbReference type="PANTHER" id="PTHR42973:SF39">
    <property type="entry name" value="FAD-BINDING PCMH-TYPE DOMAIN-CONTAINING PROTEIN"/>
    <property type="match status" value="1"/>
</dbReference>
<dbReference type="PANTHER" id="PTHR42973">
    <property type="entry name" value="BINDING OXIDOREDUCTASE, PUTATIVE (AFU_ORTHOLOGUE AFUA_1G17690)-RELATED"/>
    <property type="match status" value="1"/>
</dbReference>
<keyword evidence="4" id="KW-0274">FAD</keyword>
<dbReference type="EMBL" id="BAAAQM010000045">
    <property type="protein sequence ID" value="GAA1991395.1"/>
    <property type="molecule type" value="Genomic_DNA"/>
</dbReference>
<comment type="similarity">
    <text evidence="2">Belongs to the oxygen-dependent FAD-linked oxidoreductase family.</text>
</comment>
<comment type="caution">
    <text evidence="7">The sequence shown here is derived from an EMBL/GenBank/DDBJ whole genome shotgun (WGS) entry which is preliminary data.</text>
</comment>
<dbReference type="PROSITE" id="PS00862">
    <property type="entry name" value="OX2_COVAL_FAD"/>
    <property type="match status" value="1"/>
</dbReference>
<feature type="domain" description="FAD-binding PCMH-type" evidence="6">
    <location>
        <begin position="33"/>
        <end position="205"/>
    </location>
</feature>
<dbReference type="SUPFAM" id="SSF55103">
    <property type="entry name" value="FAD-linked oxidases, C-terminal domain"/>
    <property type="match status" value="1"/>
</dbReference>
<organism evidence="7 8">
    <name type="scientific">Catenulispora subtropica</name>
    <dbReference type="NCBI Taxonomy" id="450798"/>
    <lineage>
        <taxon>Bacteria</taxon>
        <taxon>Bacillati</taxon>
        <taxon>Actinomycetota</taxon>
        <taxon>Actinomycetes</taxon>
        <taxon>Catenulisporales</taxon>
        <taxon>Catenulisporaceae</taxon>
        <taxon>Catenulispora</taxon>
    </lineage>
</organism>
<dbReference type="SUPFAM" id="SSF56176">
    <property type="entry name" value="FAD-binding/transporter-associated domain-like"/>
    <property type="match status" value="1"/>
</dbReference>
<dbReference type="InterPro" id="IPR016167">
    <property type="entry name" value="FAD-bd_PCMH_sub1"/>
</dbReference>